<protein>
    <submittedName>
        <fullName evidence="1">Uncharacterized protein</fullName>
    </submittedName>
</protein>
<dbReference type="EMBL" id="JAMSHJ010000004">
    <property type="protein sequence ID" value="KAI5416194.1"/>
    <property type="molecule type" value="Genomic_DNA"/>
</dbReference>
<organism evidence="1 2">
    <name type="scientific">Pisum sativum</name>
    <name type="common">Garden pea</name>
    <name type="synonym">Lathyrus oleraceus</name>
    <dbReference type="NCBI Taxonomy" id="3888"/>
    <lineage>
        <taxon>Eukaryota</taxon>
        <taxon>Viridiplantae</taxon>
        <taxon>Streptophyta</taxon>
        <taxon>Embryophyta</taxon>
        <taxon>Tracheophyta</taxon>
        <taxon>Spermatophyta</taxon>
        <taxon>Magnoliopsida</taxon>
        <taxon>eudicotyledons</taxon>
        <taxon>Gunneridae</taxon>
        <taxon>Pentapetalae</taxon>
        <taxon>rosids</taxon>
        <taxon>fabids</taxon>
        <taxon>Fabales</taxon>
        <taxon>Fabaceae</taxon>
        <taxon>Papilionoideae</taxon>
        <taxon>50 kb inversion clade</taxon>
        <taxon>NPAAA clade</taxon>
        <taxon>Hologalegina</taxon>
        <taxon>IRL clade</taxon>
        <taxon>Fabeae</taxon>
        <taxon>Lathyrus</taxon>
    </lineage>
</organism>
<sequence length="153" mass="17457">MSYSQGLQHLLQLKLVNLRGMPPPPERLPASYNPNARYFLDFEAIQFTLDNEPNTIQNPTPIHVGHTVNVMEDGENLNLIMDVNLLSIPLSCVNSYLIKNGVFPGCFPECCECQNQPEGCVNLKTRIQSLIDEGFLQCDRIIKDKEVKRKIWR</sequence>
<accession>A0A9D4X9U8</accession>
<comment type="caution">
    <text evidence="1">The sequence shown here is derived from an EMBL/GenBank/DDBJ whole genome shotgun (WGS) entry which is preliminary data.</text>
</comment>
<evidence type="ECO:0000313" key="1">
    <source>
        <dbReference type="EMBL" id="KAI5416194.1"/>
    </source>
</evidence>
<name>A0A9D4X9U8_PEA</name>
<keyword evidence="2" id="KW-1185">Reference proteome</keyword>
<proteinExistence type="predicted"/>
<dbReference type="AlphaFoldDB" id="A0A9D4X9U8"/>
<reference evidence="1 2" key="1">
    <citation type="journal article" date="2022" name="Nat. Genet.">
        <title>Improved pea reference genome and pan-genome highlight genomic features and evolutionary characteristics.</title>
        <authorList>
            <person name="Yang T."/>
            <person name="Liu R."/>
            <person name="Luo Y."/>
            <person name="Hu S."/>
            <person name="Wang D."/>
            <person name="Wang C."/>
            <person name="Pandey M.K."/>
            <person name="Ge S."/>
            <person name="Xu Q."/>
            <person name="Li N."/>
            <person name="Li G."/>
            <person name="Huang Y."/>
            <person name="Saxena R.K."/>
            <person name="Ji Y."/>
            <person name="Li M."/>
            <person name="Yan X."/>
            <person name="He Y."/>
            <person name="Liu Y."/>
            <person name="Wang X."/>
            <person name="Xiang C."/>
            <person name="Varshney R.K."/>
            <person name="Ding H."/>
            <person name="Gao S."/>
            <person name="Zong X."/>
        </authorList>
    </citation>
    <scope>NUCLEOTIDE SEQUENCE [LARGE SCALE GENOMIC DNA]</scope>
    <source>
        <strain evidence="1 2">cv. Zhongwan 6</strain>
    </source>
</reference>
<gene>
    <name evidence="1" type="ORF">KIW84_041299</name>
</gene>
<evidence type="ECO:0000313" key="2">
    <source>
        <dbReference type="Proteomes" id="UP001058974"/>
    </source>
</evidence>
<dbReference type="Gramene" id="Psat04G0129900-T1">
    <property type="protein sequence ID" value="KAI5416194.1"/>
    <property type="gene ID" value="KIW84_041299"/>
</dbReference>
<dbReference type="Proteomes" id="UP001058974">
    <property type="component" value="Chromosome 4"/>
</dbReference>